<reference evidence="2 3" key="1">
    <citation type="submission" date="2018-07" db="EMBL/GenBank/DDBJ databases">
        <title>Genomic Encyclopedia of Type Strains, Phase IV (KMG-IV): sequencing the most valuable type-strain genomes for metagenomic binning, comparative biology and taxonomic classification.</title>
        <authorList>
            <person name="Goeker M."/>
        </authorList>
    </citation>
    <scope>NUCLEOTIDE SEQUENCE [LARGE SCALE GENOMIC DNA]</scope>
    <source>
        <strain evidence="2 3">DSM 103736</strain>
    </source>
</reference>
<keyword evidence="1" id="KW-0732">Signal</keyword>
<feature type="signal peptide" evidence="1">
    <location>
        <begin position="1"/>
        <end position="19"/>
    </location>
</feature>
<proteinExistence type="predicted"/>
<dbReference type="Pfam" id="PF10709">
    <property type="entry name" value="DUF2511"/>
    <property type="match status" value="1"/>
</dbReference>
<evidence type="ECO:0000256" key="1">
    <source>
        <dbReference type="SAM" id="SignalP"/>
    </source>
</evidence>
<sequence length="112" mass="11993">MKKITLLAALLVLSGNALAAKTVITVSKAQFGGQWAFTKEEVMLQCTKNGALYVINAGTLAQYPLNDLALEQAKSGQVNAQPLDTILLDDKASPGKKMSTEPFVRRAQALCQ</sequence>
<feature type="chain" id="PRO_5016695312" evidence="1">
    <location>
        <begin position="20"/>
        <end position="112"/>
    </location>
</feature>
<dbReference type="AlphaFoldDB" id="A0A370R3R1"/>
<dbReference type="OrthoDB" id="6519165at2"/>
<accession>A0A370R3R1</accession>
<evidence type="ECO:0000313" key="2">
    <source>
        <dbReference type="EMBL" id="RDK97068.1"/>
    </source>
</evidence>
<organism evidence="2 3">
    <name type="scientific">Enterobacillus tribolii</name>
    <dbReference type="NCBI Taxonomy" id="1487935"/>
    <lineage>
        <taxon>Bacteria</taxon>
        <taxon>Pseudomonadati</taxon>
        <taxon>Pseudomonadota</taxon>
        <taxon>Gammaproteobacteria</taxon>
        <taxon>Enterobacterales</taxon>
        <taxon>Hafniaceae</taxon>
        <taxon>Enterobacillus</taxon>
    </lineage>
</organism>
<dbReference type="InterPro" id="IPR019648">
    <property type="entry name" value="YebY"/>
</dbReference>
<gene>
    <name evidence="2" type="ORF">C8D90_101512</name>
</gene>
<protein>
    <submittedName>
        <fullName evidence="2">Uncharacterized protein DUF2511</fullName>
    </submittedName>
</protein>
<keyword evidence="3" id="KW-1185">Reference proteome</keyword>
<dbReference type="Proteomes" id="UP000254848">
    <property type="component" value="Unassembled WGS sequence"/>
</dbReference>
<dbReference type="RefSeq" id="WP_115456826.1">
    <property type="nucleotide sequence ID" value="NZ_QRAP01000001.1"/>
</dbReference>
<dbReference type="EMBL" id="QRAP01000001">
    <property type="protein sequence ID" value="RDK97068.1"/>
    <property type="molecule type" value="Genomic_DNA"/>
</dbReference>
<name>A0A370R3R1_9GAMM</name>
<comment type="caution">
    <text evidence="2">The sequence shown here is derived from an EMBL/GenBank/DDBJ whole genome shotgun (WGS) entry which is preliminary data.</text>
</comment>
<evidence type="ECO:0000313" key="3">
    <source>
        <dbReference type="Proteomes" id="UP000254848"/>
    </source>
</evidence>